<dbReference type="PANTHER" id="PTHR12929:SF10">
    <property type="entry name" value="RIBOFLAVIN TRANSPORTER"/>
    <property type="match status" value="1"/>
</dbReference>
<keyword evidence="11" id="KW-1185">Reference proteome</keyword>
<comment type="similarity">
    <text evidence="3 9">Belongs to the riboflavin transporter family.</text>
</comment>
<feature type="transmembrane region" description="Helical" evidence="9">
    <location>
        <begin position="107"/>
        <end position="132"/>
    </location>
</feature>
<keyword evidence="8 9" id="KW-0472">Membrane</keyword>
<feature type="transmembrane region" description="Helical" evidence="9">
    <location>
        <begin position="383"/>
        <end position="407"/>
    </location>
</feature>
<keyword evidence="7 9" id="KW-1133">Transmembrane helix</keyword>
<accession>A0ABP0F9E1</accession>
<keyword evidence="6 9" id="KW-0812">Transmembrane</keyword>
<feature type="transmembrane region" description="Helical" evidence="9">
    <location>
        <begin position="76"/>
        <end position="95"/>
    </location>
</feature>
<organism evidence="10 11">
    <name type="scientific">Clavelina lepadiformis</name>
    <name type="common">Light-bulb sea squirt</name>
    <name type="synonym">Ascidia lepadiformis</name>
    <dbReference type="NCBI Taxonomy" id="159417"/>
    <lineage>
        <taxon>Eukaryota</taxon>
        <taxon>Metazoa</taxon>
        <taxon>Chordata</taxon>
        <taxon>Tunicata</taxon>
        <taxon>Ascidiacea</taxon>
        <taxon>Aplousobranchia</taxon>
        <taxon>Clavelinidae</taxon>
        <taxon>Clavelina</taxon>
    </lineage>
</organism>
<dbReference type="InterPro" id="IPR036259">
    <property type="entry name" value="MFS_trans_sf"/>
</dbReference>
<evidence type="ECO:0000256" key="9">
    <source>
        <dbReference type="RuleBase" id="RU368035"/>
    </source>
</evidence>
<feature type="transmembrane region" description="Helical" evidence="9">
    <location>
        <begin position="419"/>
        <end position="441"/>
    </location>
</feature>
<evidence type="ECO:0000256" key="3">
    <source>
        <dbReference type="ARBA" id="ARBA00006366"/>
    </source>
</evidence>
<feature type="transmembrane region" description="Helical" evidence="9">
    <location>
        <begin position="139"/>
        <end position="161"/>
    </location>
</feature>
<protein>
    <recommendedName>
        <fullName evidence="9">Riboflavin transporter</fullName>
    </recommendedName>
</protein>
<evidence type="ECO:0000313" key="10">
    <source>
        <dbReference type="EMBL" id="CAK8676021.1"/>
    </source>
</evidence>
<gene>
    <name evidence="10" type="ORF">CVLEPA_LOCUS5530</name>
</gene>
<dbReference type="EMBL" id="CAWYQH010000024">
    <property type="protein sequence ID" value="CAK8676021.1"/>
    <property type="molecule type" value="Genomic_DNA"/>
</dbReference>
<evidence type="ECO:0000256" key="1">
    <source>
        <dbReference type="ARBA" id="ARBA00000215"/>
    </source>
</evidence>
<evidence type="ECO:0000256" key="7">
    <source>
        <dbReference type="ARBA" id="ARBA00022989"/>
    </source>
</evidence>
<dbReference type="SUPFAM" id="SSF103473">
    <property type="entry name" value="MFS general substrate transporter"/>
    <property type="match status" value="1"/>
</dbReference>
<dbReference type="Proteomes" id="UP001642483">
    <property type="component" value="Unassembled WGS sequence"/>
</dbReference>
<evidence type="ECO:0000256" key="2">
    <source>
        <dbReference type="ARBA" id="ARBA00004651"/>
    </source>
</evidence>
<feature type="transmembrane region" description="Helical" evidence="9">
    <location>
        <begin position="352"/>
        <end position="371"/>
    </location>
</feature>
<comment type="subcellular location">
    <subcellularLocation>
        <location evidence="2 9">Cell membrane</location>
        <topology evidence="2 9">Multi-pass membrane protein</topology>
    </subcellularLocation>
</comment>
<dbReference type="Pfam" id="PF06237">
    <property type="entry name" value="SLC52_ribofla_tr"/>
    <property type="match status" value="1"/>
</dbReference>
<evidence type="ECO:0000256" key="4">
    <source>
        <dbReference type="ARBA" id="ARBA00022448"/>
    </source>
</evidence>
<comment type="catalytic activity">
    <reaction evidence="1 9">
        <text>riboflavin(in) = riboflavin(out)</text>
        <dbReference type="Rhea" id="RHEA:35015"/>
        <dbReference type="ChEBI" id="CHEBI:57986"/>
    </reaction>
</comment>
<comment type="caution">
    <text evidence="10">The sequence shown here is derived from an EMBL/GenBank/DDBJ whole genome shotgun (WGS) entry which is preliminary data.</text>
</comment>
<dbReference type="InterPro" id="IPR009357">
    <property type="entry name" value="Riboflavin_transptr"/>
</dbReference>
<dbReference type="PANTHER" id="PTHR12929">
    <property type="entry name" value="SOLUTE CARRIER FAMILY 52"/>
    <property type="match status" value="1"/>
</dbReference>
<feature type="transmembrane region" description="Helical" evidence="9">
    <location>
        <begin position="199"/>
        <end position="218"/>
    </location>
</feature>
<evidence type="ECO:0000256" key="5">
    <source>
        <dbReference type="ARBA" id="ARBA00022475"/>
    </source>
</evidence>
<keyword evidence="5 9" id="KW-1003">Cell membrane</keyword>
<evidence type="ECO:0000256" key="6">
    <source>
        <dbReference type="ARBA" id="ARBA00022692"/>
    </source>
</evidence>
<reference evidence="10 11" key="1">
    <citation type="submission" date="2024-02" db="EMBL/GenBank/DDBJ databases">
        <authorList>
            <person name="Daric V."/>
            <person name="Darras S."/>
        </authorList>
    </citation>
    <scope>NUCLEOTIDE SEQUENCE [LARGE SCALE GENOMIC DNA]</scope>
</reference>
<evidence type="ECO:0000313" key="11">
    <source>
        <dbReference type="Proteomes" id="UP001642483"/>
    </source>
</evidence>
<comment type="function">
    <text evidence="9">Plasma membrane transporter mediating the uptake by cells of the water soluble vitamin B2/riboflavin that plays a key role in biochemical oxidation-reduction reactions of the carbohydrate, lipid, and amino acid metabolism.</text>
</comment>
<keyword evidence="4 9" id="KW-0813">Transport</keyword>
<proteinExistence type="inferred from homology"/>
<feature type="transmembrane region" description="Helical" evidence="9">
    <location>
        <begin position="7"/>
        <end position="27"/>
    </location>
</feature>
<sequence length="458" mass="50820">MDPKRFTVHMLVCFFGMGSWIAINGVWVELPILVIKSPEQWNLPSTLAITTQLANISPLLVTLVQIFRPKMYNRNLVIYSVLTVGLLSTLLLTFLCDKTAHVGGREISLALYILYFALACVDCTSSVTFLPFTVELENSFLTTFFIGEGLSGVFPSVVALLQGAGKTYCVEESTVNVSRNQSTNAKHSVYEEPRFSEKVFFGFVFLMMLLCSISFVLLNTLSFAKQCRVCWSDNSNNLNEKRRKLRIRGKEEKVKESSKKTDLESSKFIKADQQKPPSSGVPSLNNRSFFYLLCLVLWANIVTNGVLPSISSYTCIPYGQTAYHFAITLGNLANPLACFLAMFVTTRHYQGIGCWSFLGTAFGIYLFYLALQSPCPPLVNSFAGPFIMVLSFIAVVAVLSYVKVTIGQIFRERGSKQSLLIYGAVVQLGSFLGALTMFLLLQCSNYVEGGDICTTACH</sequence>
<feature type="transmembrane region" description="Helical" evidence="9">
    <location>
        <begin position="47"/>
        <end position="64"/>
    </location>
</feature>
<evidence type="ECO:0000256" key="8">
    <source>
        <dbReference type="ARBA" id="ARBA00023136"/>
    </source>
</evidence>
<feature type="transmembrane region" description="Helical" evidence="9">
    <location>
        <begin position="289"/>
        <end position="310"/>
    </location>
</feature>
<name>A0ABP0F9E1_CLALP</name>
<feature type="transmembrane region" description="Helical" evidence="9">
    <location>
        <begin position="322"/>
        <end position="345"/>
    </location>
</feature>